<dbReference type="PANTHER" id="PTHR43615">
    <property type="entry name" value="PHOSPHOENOLPYRUVATE SYNTHASE-RELATED"/>
    <property type="match status" value="1"/>
</dbReference>
<evidence type="ECO:0000313" key="1">
    <source>
        <dbReference type="EMBL" id="BAH50691.1"/>
    </source>
</evidence>
<dbReference type="AlphaFoldDB" id="C1B3J3"/>
<dbReference type="HOGENOM" id="CLU_1093613_0_0_11"/>
<accession>C1B3J3</accession>
<proteinExistence type="predicted"/>
<dbReference type="PATRIC" id="fig|632772.20.peg.2556"/>
<evidence type="ECO:0000313" key="2">
    <source>
        <dbReference type="Proteomes" id="UP000002212"/>
    </source>
</evidence>
<dbReference type="KEGG" id="rop:ROP_24440"/>
<sequence length="254" mass="27904">MTLHIRTRTFLQGVQGALVGMAEKAGRADLSLTVFSAYGDVSESALADDMWALGREQLTMAEFLERHGYYGPDEGMVWTSSWREDQTPLLGLARSMAARPAHELGSRADSAREARLDAEAQLMATMGPLRRKLARFLFAQAGQQVRNLELGKASYHIALDGCRAAARRVGADLAARGCVDDPEDVFFLTLEELAAPPAHVRELVEFRRARRLEYHSTGNGTRAIRTGDRIRVDGTAGIVTIVERFAGTADRTDL</sequence>
<name>C1B3J3_RHOOB</name>
<dbReference type="STRING" id="632772.ROP_24440"/>
<organism evidence="1 2">
    <name type="scientific">Rhodococcus opacus (strain B4)</name>
    <dbReference type="NCBI Taxonomy" id="632772"/>
    <lineage>
        <taxon>Bacteria</taxon>
        <taxon>Bacillati</taxon>
        <taxon>Actinomycetota</taxon>
        <taxon>Actinomycetes</taxon>
        <taxon>Mycobacteriales</taxon>
        <taxon>Nocardiaceae</taxon>
        <taxon>Rhodococcus</taxon>
    </lineage>
</organism>
<dbReference type="PANTHER" id="PTHR43615:SF1">
    <property type="entry name" value="PPDK_N DOMAIN-CONTAINING PROTEIN"/>
    <property type="match status" value="1"/>
</dbReference>
<dbReference type="Proteomes" id="UP000002212">
    <property type="component" value="Chromosome"/>
</dbReference>
<protein>
    <submittedName>
        <fullName evidence="1">Uncharacterized protein</fullName>
    </submittedName>
</protein>
<reference evidence="1 2" key="1">
    <citation type="submission" date="2009-03" db="EMBL/GenBank/DDBJ databases">
        <title>Comparison of the complete genome sequences of Rhodococcus erythropolis PR4 and Rhodococcus opacus B4.</title>
        <authorList>
            <person name="Takarada H."/>
            <person name="Sekine M."/>
            <person name="Hosoyama A."/>
            <person name="Yamada R."/>
            <person name="Fujisawa T."/>
            <person name="Omata S."/>
            <person name="Shimizu A."/>
            <person name="Tsukatani N."/>
            <person name="Tanikawa S."/>
            <person name="Fujita N."/>
            <person name="Harayama S."/>
        </authorList>
    </citation>
    <scope>NUCLEOTIDE SEQUENCE [LARGE SCALE GENOMIC DNA]</scope>
    <source>
        <strain evidence="1 2">B4</strain>
    </source>
</reference>
<gene>
    <name evidence="1" type="ordered locus">ROP_24440</name>
</gene>
<dbReference type="InterPro" id="IPR051549">
    <property type="entry name" value="PEP_Utilizing_Enz"/>
</dbReference>
<dbReference type="EMBL" id="AP011115">
    <property type="protein sequence ID" value="BAH50691.1"/>
    <property type="molecule type" value="Genomic_DNA"/>
</dbReference>